<dbReference type="InterPro" id="IPR050859">
    <property type="entry name" value="Class-I_PLP-dep_aminotransf"/>
</dbReference>
<evidence type="ECO:0000313" key="8">
    <source>
        <dbReference type="Proteomes" id="UP000780345"/>
    </source>
</evidence>
<name>A0A930DG90_NEISI</name>
<evidence type="ECO:0000256" key="4">
    <source>
        <dbReference type="ARBA" id="ARBA00022679"/>
    </source>
</evidence>
<sequence>MQFSAFGEKFTQHSGILQLMDDLGDALKSDKPVNMLGGGNPARISEVNSVFADVFSKLAAEHAVENIGNYSNPQGDAALIDALTAFLNREYGWNLTADNIALTNGSQNAFFYLFNLFGGKFKVSDDLSVEKAILLPLAPEYIGYADVHVEGQHFVSVKPKIEAVEHEGEAGFFKYRVDFDALESLPELKEGKIGAICCSRPTNPTGNVLTDGEMARLDALAQEHGIPLIIDNAYGMPFPNIIYSDVTLNWHENIILCFSLSKVGLPGVRTGIIVATPEVVKAVSSLNAIVNLSPTRFGAAIATPLLQDGRLKQLSDDVIRPFYRNQAQTAVSLLKRELGAYPLKIHKPEGAIFLWLWFENLPVSSQTLYEMLKAEGTLIIPGEHFFVGIDTQDYPHASECIRMSIAQDAQTLEKGIAAIGRVVRGLYDAA</sequence>
<dbReference type="SUPFAM" id="SSF53383">
    <property type="entry name" value="PLP-dependent transferases"/>
    <property type="match status" value="1"/>
</dbReference>
<dbReference type="NCBIfam" id="NF006965">
    <property type="entry name" value="PRK09440.1-3"/>
    <property type="match status" value="1"/>
</dbReference>
<dbReference type="GO" id="GO:0030170">
    <property type="term" value="F:pyridoxal phosphate binding"/>
    <property type="evidence" value="ECO:0007669"/>
    <property type="project" value="InterPro"/>
</dbReference>
<dbReference type="GO" id="GO:1901605">
    <property type="term" value="P:alpha-amino acid metabolic process"/>
    <property type="evidence" value="ECO:0007669"/>
    <property type="project" value="TreeGrafter"/>
</dbReference>
<dbReference type="GO" id="GO:0009042">
    <property type="term" value="F:valine-pyruvate transaminase activity"/>
    <property type="evidence" value="ECO:0007669"/>
    <property type="project" value="TreeGrafter"/>
</dbReference>
<dbReference type="CDD" id="cd00609">
    <property type="entry name" value="AAT_like"/>
    <property type="match status" value="1"/>
</dbReference>
<evidence type="ECO:0000256" key="1">
    <source>
        <dbReference type="ARBA" id="ARBA00001933"/>
    </source>
</evidence>
<reference evidence="7" key="1">
    <citation type="submission" date="2020-04" db="EMBL/GenBank/DDBJ databases">
        <title>Deep metagenomics examines the oral microbiome during advanced dental caries in children, revealing novel taxa and co-occurrences with host molecules.</title>
        <authorList>
            <person name="Baker J.L."/>
            <person name="Morton J.T."/>
            <person name="Dinis M."/>
            <person name="Alvarez R."/>
            <person name="Tran N.C."/>
            <person name="Knight R."/>
            <person name="Edlund A."/>
        </authorList>
    </citation>
    <scope>NUCLEOTIDE SEQUENCE</scope>
    <source>
        <strain evidence="7">JCVI_32_bin.62</strain>
    </source>
</reference>
<dbReference type="FunFam" id="3.40.640.10:FF:000045">
    <property type="entry name" value="Valine--pyruvate aminotransferase"/>
    <property type="match status" value="1"/>
</dbReference>
<evidence type="ECO:0000256" key="5">
    <source>
        <dbReference type="ARBA" id="ARBA00022898"/>
    </source>
</evidence>
<evidence type="ECO:0000313" key="7">
    <source>
        <dbReference type="EMBL" id="MBF1265054.1"/>
    </source>
</evidence>
<keyword evidence="5" id="KW-0663">Pyridoxal phosphate</keyword>
<dbReference type="PANTHER" id="PTHR42790:SF4">
    <property type="entry name" value="VALINE--PYRUVATE AMINOTRANSFERASE"/>
    <property type="match status" value="1"/>
</dbReference>
<dbReference type="InterPro" id="IPR015421">
    <property type="entry name" value="PyrdxlP-dep_Trfase_major"/>
</dbReference>
<evidence type="ECO:0000259" key="6">
    <source>
        <dbReference type="Pfam" id="PF00155"/>
    </source>
</evidence>
<dbReference type="Pfam" id="PF00155">
    <property type="entry name" value="Aminotran_1_2"/>
    <property type="match status" value="1"/>
</dbReference>
<dbReference type="InterPro" id="IPR015424">
    <property type="entry name" value="PyrdxlP-dep_Trfase"/>
</dbReference>
<dbReference type="NCBIfam" id="NF006967">
    <property type="entry name" value="PRK09440.1-5"/>
    <property type="match status" value="1"/>
</dbReference>
<dbReference type="PANTHER" id="PTHR42790">
    <property type="entry name" value="AMINOTRANSFERASE"/>
    <property type="match status" value="1"/>
</dbReference>
<gene>
    <name evidence="7" type="ORF">HXM80_05065</name>
</gene>
<organism evidence="7 8">
    <name type="scientific">Neisseria sicca</name>
    <dbReference type="NCBI Taxonomy" id="490"/>
    <lineage>
        <taxon>Bacteria</taxon>
        <taxon>Pseudomonadati</taxon>
        <taxon>Pseudomonadota</taxon>
        <taxon>Betaproteobacteria</taxon>
        <taxon>Neisseriales</taxon>
        <taxon>Neisseriaceae</taxon>
        <taxon>Neisseria</taxon>
    </lineage>
</organism>
<dbReference type="EMBL" id="JABZQQ010000032">
    <property type="protein sequence ID" value="MBF1265054.1"/>
    <property type="molecule type" value="Genomic_DNA"/>
</dbReference>
<keyword evidence="4 7" id="KW-0808">Transferase</keyword>
<proteinExistence type="predicted"/>
<comment type="cofactor">
    <cofactor evidence="1">
        <name>pyridoxal 5'-phosphate</name>
        <dbReference type="ChEBI" id="CHEBI:597326"/>
    </cofactor>
</comment>
<dbReference type="AlphaFoldDB" id="A0A930DG90"/>
<comment type="caution">
    <text evidence="7">The sequence shown here is derived from an EMBL/GenBank/DDBJ whole genome shotgun (WGS) entry which is preliminary data.</text>
</comment>
<accession>A0A930DG90</accession>
<dbReference type="GO" id="GO:0005829">
    <property type="term" value="C:cytosol"/>
    <property type="evidence" value="ECO:0007669"/>
    <property type="project" value="TreeGrafter"/>
</dbReference>
<evidence type="ECO:0000256" key="3">
    <source>
        <dbReference type="ARBA" id="ARBA00022576"/>
    </source>
</evidence>
<dbReference type="Gene3D" id="3.40.640.10">
    <property type="entry name" value="Type I PLP-dependent aspartate aminotransferase-like (Major domain)"/>
    <property type="match status" value="1"/>
</dbReference>
<dbReference type="InterPro" id="IPR004839">
    <property type="entry name" value="Aminotransferase_I/II_large"/>
</dbReference>
<evidence type="ECO:0000256" key="2">
    <source>
        <dbReference type="ARBA" id="ARBA00021531"/>
    </source>
</evidence>
<dbReference type="Proteomes" id="UP000780345">
    <property type="component" value="Unassembled WGS sequence"/>
</dbReference>
<keyword evidence="3 7" id="KW-0032">Aminotransferase</keyword>
<protein>
    <recommendedName>
        <fullName evidence="2">Putative 8-amino-7-oxononanoate synthase</fullName>
    </recommendedName>
</protein>
<dbReference type="NCBIfam" id="NF006964">
    <property type="entry name" value="PRK09440.1-2"/>
    <property type="match status" value="1"/>
</dbReference>
<feature type="domain" description="Aminotransferase class I/classII large" evidence="6">
    <location>
        <begin position="175"/>
        <end position="419"/>
    </location>
</feature>